<dbReference type="SUPFAM" id="SSF55729">
    <property type="entry name" value="Acyl-CoA N-acyltransferases (Nat)"/>
    <property type="match status" value="1"/>
</dbReference>
<evidence type="ECO:0000313" key="2">
    <source>
        <dbReference type="EMBL" id="GAA6270233.1"/>
    </source>
</evidence>
<keyword evidence="3" id="KW-1185">Reference proteome</keyword>
<dbReference type="PROSITE" id="PS51186">
    <property type="entry name" value="GNAT"/>
    <property type="match status" value="1"/>
</dbReference>
<dbReference type="Gene3D" id="3.40.630.30">
    <property type="match status" value="1"/>
</dbReference>
<dbReference type="RefSeq" id="WP_176255018.1">
    <property type="nucleotide sequence ID" value="NZ_BAABXL010000001.1"/>
</dbReference>
<sequence length="271" mass="30932">MIQERRIWIEGTEYRLLISDEPQALLAAQAAGRAVLGVEDPAAEKWTMRGIPYVVPGWEEITEELEEMVLRRRLGFPWIIAASDRLTIREFVKADAGQIPVEECTLEEEHFRSEEAMEQYIRNQYAFYEYGIWALVEKEDSKLIGMAGVTAPGEKIFRNFKLEPLPFQEQWLELGYHIFEPYRGKGYAKEAAAMVRSYAHDVLSARLIAVIHEKNQASRAVAESLKMKLIPERDPGCAAAILPQNGTDTQWQNGHLLYGECCLSLPDREDS</sequence>
<dbReference type="InterPro" id="IPR016181">
    <property type="entry name" value="Acyl_CoA_acyltransferase"/>
</dbReference>
<name>A0ABQ0B1T9_9FIRM</name>
<protein>
    <recommendedName>
        <fullName evidence="1">N-acetyltransferase domain-containing protein</fullName>
    </recommendedName>
</protein>
<dbReference type="InterPro" id="IPR000182">
    <property type="entry name" value="GNAT_dom"/>
</dbReference>
<feature type="domain" description="N-acetyltransferase" evidence="1">
    <location>
        <begin position="86"/>
        <end position="268"/>
    </location>
</feature>
<dbReference type="PANTHER" id="PTHR43792:SF1">
    <property type="entry name" value="N-ACETYLTRANSFERASE DOMAIN-CONTAINING PROTEIN"/>
    <property type="match status" value="1"/>
</dbReference>
<proteinExistence type="predicted"/>
<dbReference type="EMBL" id="BAABXL010000001">
    <property type="protein sequence ID" value="GAA6270233.1"/>
    <property type="molecule type" value="Genomic_DNA"/>
</dbReference>
<evidence type="ECO:0000313" key="3">
    <source>
        <dbReference type="Proteomes" id="UP001600894"/>
    </source>
</evidence>
<comment type="caution">
    <text evidence="2">The sequence shown here is derived from an EMBL/GenBank/DDBJ whole genome shotgun (WGS) entry which is preliminary data.</text>
</comment>
<dbReference type="PANTHER" id="PTHR43792">
    <property type="entry name" value="GNAT FAMILY, PUTATIVE (AFU_ORTHOLOGUE AFUA_3G00765)-RELATED-RELATED"/>
    <property type="match status" value="1"/>
</dbReference>
<dbReference type="Pfam" id="PF13302">
    <property type="entry name" value="Acetyltransf_3"/>
    <property type="match status" value="1"/>
</dbReference>
<gene>
    <name evidence="2" type="ORF">F130042H8_32930</name>
</gene>
<evidence type="ECO:0000259" key="1">
    <source>
        <dbReference type="PROSITE" id="PS51186"/>
    </source>
</evidence>
<dbReference type="InterPro" id="IPR051531">
    <property type="entry name" value="N-acetyltransferase"/>
</dbReference>
<accession>A0ABQ0B1T9</accession>
<reference evidence="2 3" key="1">
    <citation type="submission" date="2024-04" db="EMBL/GenBank/DDBJ databases">
        <title>Defined microbial consortia suppress multidrug-resistant proinflammatory Enterobacteriaceae via ecological control.</title>
        <authorList>
            <person name="Furuichi M."/>
            <person name="Kawaguchi T."/>
            <person name="Pust M."/>
            <person name="Yasuma K."/>
            <person name="Plichta D."/>
            <person name="Hasegawa N."/>
            <person name="Ohya T."/>
            <person name="Bhattarai S."/>
            <person name="Sasajima S."/>
            <person name="Aoto Y."/>
            <person name="Tuganbaev T."/>
            <person name="Yaginuma M."/>
            <person name="Ueda M."/>
            <person name="Okahashi N."/>
            <person name="Amafuji K."/>
            <person name="Kiridooshi Y."/>
            <person name="Sugita K."/>
            <person name="Strazar M."/>
            <person name="Skelly A."/>
            <person name="Suda W."/>
            <person name="Hattori M."/>
            <person name="Nakamoto N."/>
            <person name="Caballero S."/>
            <person name="Norman J."/>
            <person name="Olle B."/>
            <person name="Tanoue T."/>
            <person name="Arita M."/>
            <person name="Bucci V."/>
            <person name="Atarashi K."/>
            <person name="Xavier R."/>
            <person name="Honda K."/>
        </authorList>
    </citation>
    <scope>NUCLEOTIDE SEQUENCE [LARGE SCALE GENOMIC DNA]</scope>
    <source>
        <strain evidence="3">f13</strain>
    </source>
</reference>
<organism evidence="2 3">
    <name type="scientific">Enterocloster alcoholdehydrogenati</name>
    <dbReference type="NCBI Taxonomy" id="2547410"/>
    <lineage>
        <taxon>Bacteria</taxon>
        <taxon>Bacillati</taxon>
        <taxon>Bacillota</taxon>
        <taxon>Clostridia</taxon>
        <taxon>Lachnospirales</taxon>
        <taxon>Lachnospiraceae</taxon>
        <taxon>Enterocloster</taxon>
    </lineage>
</organism>
<dbReference type="Proteomes" id="UP001600894">
    <property type="component" value="Unassembled WGS sequence"/>
</dbReference>